<dbReference type="Pfam" id="PF07695">
    <property type="entry name" value="7TMR-DISM_7TM"/>
    <property type="match status" value="1"/>
</dbReference>
<dbReference type="InterPro" id="IPR029787">
    <property type="entry name" value="Nucleotide_cyclase"/>
</dbReference>
<dbReference type="Gene3D" id="2.60.40.2380">
    <property type="match status" value="1"/>
</dbReference>
<keyword evidence="2" id="KW-0732">Signal</keyword>
<feature type="transmembrane region" description="Helical" evidence="1">
    <location>
        <begin position="216"/>
        <end position="240"/>
    </location>
</feature>
<dbReference type="SMART" id="SM00267">
    <property type="entry name" value="GGDEF"/>
    <property type="match status" value="1"/>
</dbReference>
<dbReference type="InterPro" id="IPR043128">
    <property type="entry name" value="Rev_trsase/Diguanyl_cyclase"/>
</dbReference>
<dbReference type="Pfam" id="PF00990">
    <property type="entry name" value="GGDEF"/>
    <property type="match status" value="1"/>
</dbReference>
<name>A0A936ZNU7_9BURK</name>
<dbReference type="Pfam" id="PF07696">
    <property type="entry name" value="7TMR-DISMED2"/>
    <property type="match status" value="1"/>
</dbReference>
<gene>
    <name evidence="4" type="ORF">JI739_10315</name>
</gene>
<feature type="transmembrane region" description="Helical" evidence="1">
    <location>
        <begin position="306"/>
        <end position="326"/>
    </location>
</feature>
<accession>A0A936ZNU7</accession>
<evidence type="ECO:0000313" key="4">
    <source>
        <dbReference type="EMBL" id="MBL0420738.1"/>
    </source>
</evidence>
<protein>
    <submittedName>
        <fullName evidence="4">Diguanylate cyclase</fullName>
    </submittedName>
</protein>
<evidence type="ECO:0000256" key="2">
    <source>
        <dbReference type="SAM" id="SignalP"/>
    </source>
</evidence>
<feature type="signal peptide" evidence="2">
    <location>
        <begin position="1"/>
        <end position="22"/>
    </location>
</feature>
<feature type="transmembrane region" description="Helical" evidence="1">
    <location>
        <begin position="252"/>
        <end position="271"/>
    </location>
</feature>
<feature type="transmembrane region" description="Helical" evidence="1">
    <location>
        <begin position="365"/>
        <end position="386"/>
    </location>
</feature>
<keyword evidence="1" id="KW-0812">Transmembrane</keyword>
<dbReference type="InterPro" id="IPR011623">
    <property type="entry name" value="7TMR_DISM_rcpt_extracell_dom1"/>
</dbReference>
<dbReference type="EMBL" id="JAEQNA010000003">
    <property type="protein sequence ID" value="MBL0420738.1"/>
    <property type="molecule type" value="Genomic_DNA"/>
</dbReference>
<feature type="transmembrane region" description="Helical" evidence="1">
    <location>
        <begin position="338"/>
        <end position="359"/>
    </location>
</feature>
<proteinExistence type="predicted"/>
<dbReference type="InterPro" id="IPR011622">
    <property type="entry name" value="7TMR_DISM_rcpt_extracell_dom2"/>
</dbReference>
<feature type="domain" description="GGDEF" evidence="3">
    <location>
        <begin position="394"/>
        <end position="565"/>
    </location>
</feature>
<evidence type="ECO:0000256" key="1">
    <source>
        <dbReference type="SAM" id="Phobius"/>
    </source>
</evidence>
<sequence>MRQWWVFLMCVLAALAPAGVHAGMPPTLPLEAGSGIVQLTSLWTWTDPSGTATVEQVASGHTPFAPVDVPRVQPSGSGSALWLALRLQRAADAPPDWSLALPSAILDRVIVYQPDGRRGWRSLRAGDRVPISHWPEAGRYPAFPLHLEHTAALDVYLRIEHPTAMALSVRLAPRNAHERRMRLEYLAIGVALGGLLLLVAGAVWQAATLRARSHTWFATFGLVSTLAWAAYTGLAGQLLWGEHPTWTDAAPGFLGLLASSLWLALVNSFGLATAGARWLAGCIRAAAWLGCVLALAHVFLLPRHQSAALIAGYFGLTAALSLAAAAVSWQRGEPAGRWLMLGAAPLALCVVLALGRLFGLVDRSWLTEYIVVGGLAWSLPLVKAMIDRRLRARRSTQLRQQALASHDPLTGLPKLAPFRARFRRVLSRYATTREPACLLIVAVANLPAIKLSRGNGAAEECLLRAVLKIQKLVRDVDVIARVGDGCFAVLLEGVHGRARVSEFGSHLVASGLMPDPEHPTDPLLHFHVTAALLTEVAEPGVTLIEELFHLLATMSPRTRRPIRYLSPHDARGVGRAWHREASALDRLPEVI</sequence>
<keyword evidence="1" id="KW-1133">Transmembrane helix</keyword>
<comment type="caution">
    <text evidence="4">The sequence shown here is derived from an EMBL/GenBank/DDBJ whole genome shotgun (WGS) entry which is preliminary data.</text>
</comment>
<feature type="transmembrane region" description="Helical" evidence="1">
    <location>
        <begin position="278"/>
        <end position="300"/>
    </location>
</feature>
<dbReference type="Gene3D" id="3.30.70.270">
    <property type="match status" value="1"/>
</dbReference>
<keyword evidence="1" id="KW-0472">Membrane</keyword>
<dbReference type="SUPFAM" id="SSF55073">
    <property type="entry name" value="Nucleotide cyclase"/>
    <property type="match status" value="1"/>
</dbReference>
<reference evidence="4" key="1">
    <citation type="submission" date="2021-01" db="EMBL/GenBank/DDBJ databases">
        <title>Ramlibacter sp. strain AW1 16S ribosomal RNA gene Genome sequencing and assembly.</title>
        <authorList>
            <person name="Kang M."/>
        </authorList>
    </citation>
    <scope>NUCLEOTIDE SEQUENCE</scope>
    <source>
        <strain evidence="4">AW1</strain>
    </source>
</reference>
<evidence type="ECO:0000313" key="5">
    <source>
        <dbReference type="Proteomes" id="UP000613011"/>
    </source>
</evidence>
<organism evidence="4 5">
    <name type="scientific">Ramlibacter aurantiacus</name>
    <dbReference type="NCBI Taxonomy" id="2801330"/>
    <lineage>
        <taxon>Bacteria</taxon>
        <taxon>Pseudomonadati</taxon>
        <taxon>Pseudomonadota</taxon>
        <taxon>Betaproteobacteria</taxon>
        <taxon>Burkholderiales</taxon>
        <taxon>Comamonadaceae</taxon>
        <taxon>Ramlibacter</taxon>
    </lineage>
</organism>
<dbReference type="RefSeq" id="WP_201683817.1">
    <property type="nucleotide sequence ID" value="NZ_JAEQNA010000003.1"/>
</dbReference>
<feature type="chain" id="PRO_5037163556" evidence="2">
    <location>
        <begin position="23"/>
        <end position="591"/>
    </location>
</feature>
<dbReference type="InterPro" id="IPR000160">
    <property type="entry name" value="GGDEF_dom"/>
</dbReference>
<dbReference type="Proteomes" id="UP000613011">
    <property type="component" value="Unassembled WGS sequence"/>
</dbReference>
<keyword evidence="5" id="KW-1185">Reference proteome</keyword>
<feature type="transmembrane region" description="Helical" evidence="1">
    <location>
        <begin position="185"/>
        <end position="204"/>
    </location>
</feature>
<evidence type="ECO:0000259" key="3">
    <source>
        <dbReference type="SMART" id="SM00267"/>
    </source>
</evidence>
<dbReference type="AlphaFoldDB" id="A0A936ZNU7"/>